<accession>A0ABT9E6K1</accession>
<feature type="transmembrane region" description="Helical" evidence="6">
    <location>
        <begin position="227"/>
        <end position="251"/>
    </location>
</feature>
<feature type="transmembrane region" description="Helical" evidence="6">
    <location>
        <begin position="300"/>
        <end position="319"/>
    </location>
</feature>
<dbReference type="Pfam" id="PF02653">
    <property type="entry name" value="BPD_transp_2"/>
    <property type="match status" value="1"/>
</dbReference>
<keyword evidence="5 6" id="KW-0472">Membrane</keyword>
<dbReference type="PANTHER" id="PTHR30482:SF17">
    <property type="entry name" value="ABC TRANSPORTER ATP-BINDING PROTEIN"/>
    <property type="match status" value="1"/>
</dbReference>
<organism evidence="7 8">
    <name type="scientific">Paracraurococcus lichenis</name>
    <dbReference type="NCBI Taxonomy" id="3064888"/>
    <lineage>
        <taxon>Bacteria</taxon>
        <taxon>Pseudomonadati</taxon>
        <taxon>Pseudomonadota</taxon>
        <taxon>Alphaproteobacteria</taxon>
        <taxon>Acetobacterales</taxon>
        <taxon>Roseomonadaceae</taxon>
        <taxon>Paracraurococcus</taxon>
    </lineage>
</organism>
<reference evidence="7 8" key="1">
    <citation type="submission" date="2023-08" db="EMBL/GenBank/DDBJ databases">
        <title>The draft genome sequence of Paracraurococcus sp. LOR1-02.</title>
        <authorList>
            <person name="Kingkaew E."/>
            <person name="Tanasupawat S."/>
        </authorList>
    </citation>
    <scope>NUCLEOTIDE SEQUENCE [LARGE SCALE GENOMIC DNA]</scope>
    <source>
        <strain evidence="7 8">LOR1-02</strain>
    </source>
</reference>
<dbReference type="InterPro" id="IPR001851">
    <property type="entry name" value="ABC_transp_permease"/>
</dbReference>
<evidence type="ECO:0000256" key="6">
    <source>
        <dbReference type="SAM" id="Phobius"/>
    </source>
</evidence>
<evidence type="ECO:0000256" key="5">
    <source>
        <dbReference type="ARBA" id="ARBA00023136"/>
    </source>
</evidence>
<feature type="transmembrane region" description="Helical" evidence="6">
    <location>
        <begin position="63"/>
        <end position="85"/>
    </location>
</feature>
<protein>
    <submittedName>
        <fullName evidence="7">Branched-chain amino acid ABC transporter permease</fullName>
    </submittedName>
</protein>
<evidence type="ECO:0000313" key="7">
    <source>
        <dbReference type="EMBL" id="MDO9711812.1"/>
    </source>
</evidence>
<evidence type="ECO:0000256" key="4">
    <source>
        <dbReference type="ARBA" id="ARBA00022989"/>
    </source>
</evidence>
<dbReference type="PANTHER" id="PTHR30482">
    <property type="entry name" value="HIGH-AFFINITY BRANCHED-CHAIN AMINO ACID TRANSPORT SYSTEM PERMEASE"/>
    <property type="match status" value="1"/>
</dbReference>
<feature type="transmembrane region" description="Helical" evidence="6">
    <location>
        <begin position="91"/>
        <end position="112"/>
    </location>
</feature>
<feature type="transmembrane region" description="Helical" evidence="6">
    <location>
        <begin position="12"/>
        <end position="29"/>
    </location>
</feature>
<keyword evidence="4 6" id="KW-1133">Transmembrane helix</keyword>
<comment type="subcellular location">
    <subcellularLocation>
        <location evidence="1">Cell membrane</location>
        <topology evidence="1">Multi-pass membrane protein</topology>
    </subcellularLocation>
</comment>
<comment type="caution">
    <text evidence="7">The sequence shown here is derived from an EMBL/GenBank/DDBJ whole genome shotgun (WGS) entry which is preliminary data.</text>
</comment>
<keyword evidence="2" id="KW-1003">Cell membrane</keyword>
<gene>
    <name evidence="7" type="ORF">Q7A36_25925</name>
</gene>
<keyword evidence="8" id="KW-1185">Reference proteome</keyword>
<dbReference type="RefSeq" id="WP_305106668.1">
    <property type="nucleotide sequence ID" value="NZ_JAUTWS010000035.1"/>
</dbReference>
<feature type="transmembrane region" description="Helical" evidence="6">
    <location>
        <begin position="35"/>
        <end position="56"/>
    </location>
</feature>
<dbReference type="CDD" id="cd06581">
    <property type="entry name" value="TM_PBP1_LivM_like"/>
    <property type="match status" value="1"/>
</dbReference>
<dbReference type="Proteomes" id="UP001243009">
    <property type="component" value="Unassembled WGS sequence"/>
</dbReference>
<name>A0ABT9E6K1_9PROT</name>
<sequence length="333" mass="34819">MGGIGTEKGRAAFQAALALFAAAVAAWWLPQVLELFSLINATVYTAMAVLALSLGLVWGFGGILCFGQAAFFGLGGYAYAVGALNFPDTTWAIPVALLVPALAAAALGYVMFYGRISDVYMGVITLTVTLILFNFINSTAGDEWRIGAAPLGGFNGIPATPPLNLPGDPGTPLAPEQIFAVAVLCLGACYALCKLILRSHFGRVVVAIRENELRAALLGYDVRLYKLGIFTIGGTMAGLAGLLFANCVFVSPTMFSLAYSGQIIIWVMVGGVGTLFGPVVGAMLLQALTAWAGTLPEVNPNLILGLVLVVAVLAIPRGLQPTLLGLVRRREEP</sequence>
<evidence type="ECO:0000256" key="2">
    <source>
        <dbReference type="ARBA" id="ARBA00022475"/>
    </source>
</evidence>
<evidence type="ECO:0000256" key="1">
    <source>
        <dbReference type="ARBA" id="ARBA00004651"/>
    </source>
</evidence>
<proteinExistence type="predicted"/>
<dbReference type="InterPro" id="IPR043428">
    <property type="entry name" value="LivM-like"/>
</dbReference>
<feature type="transmembrane region" description="Helical" evidence="6">
    <location>
        <begin position="119"/>
        <end position="136"/>
    </location>
</feature>
<evidence type="ECO:0000256" key="3">
    <source>
        <dbReference type="ARBA" id="ARBA00022692"/>
    </source>
</evidence>
<dbReference type="EMBL" id="JAUTWS010000035">
    <property type="protein sequence ID" value="MDO9711812.1"/>
    <property type="molecule type" value="Genomic_DNA"/>
</dbReference>
<keyword evidence="3 6" id="KW-0812">Transmembrane</keyword>
<feature type="transmembrane region" description="Helical" evidence="6">
    <location>
        <begin position="263"/>
        <end position="288"/>
    </location>
</feature>
<evidence type="ECO:0000313" key="8">
    <source>
        <dbReference type="Proteomes" id="UP001243009"/>
    </source>
</evidence>